<dbReference type="GO" id="GO:0016853">
    <property type="term" value="F:isomerase activity"/>
    <property type="evidence" value="ECO:0007669"/>
    <property type="project" value="UniProtKB-KW"/>
</dbReference>
<sequence>MPPADARFQALLRPRLNDEEMESLPRLTDELARTLIDRIDRAPLFAHAYALLGNLTYGGYGPADVLDFAHRHGLAGACIHLLDGEERSLGRMSDDRLGDFAGRARRLGLSIHLEISTTLRADVDEVVRIAGVLGVQHIRVYSRFEGTLSEVMTLIEQDLRRLAALADEHDLHFSFEQHEELRSTEVAELLRRVSHPRLHAMFDFGNMINACERPMDALSSLAPHILQAHLKGVDVLPEGDGYGHRGVLQGSPEDDLPGARMLFELLMLGEDKPQVIALALEQENLYYAPAFRHAGEGEDPFIPYRDLSTTGIPAGWTRDELLAAEPGWADHQVAYVKDLLTSLRDIAVSQLDTTNSMAGAR</sequence>
<keyword evidence="3" id="KW-0413">Isomerase</keyword>
<reference evidence="3 4" key="1">
    <citation type="submission" date="2015-12" db="EMBL/GenBank/DDBJ databases">
        <authorList>
            <person name="Shamseldin A."/>
            <person name="Moawad H."/>
            <person name="Abd El-Rahim W.M."/>
            <person name="Sadowsky M.J."/>
        </authorList>
    </citation>
    <scope>NUCLEOTIDE SEQUENCE [LARGE SCALE GENOMIC DNA]</scope>
    <source>
        <strain evidence="3 4">Ar51</strain>
    </source>
</reference>
<name>A0A0U3QQZ0_9MICC</name>
<dbReference type="STRING" id="121292.AU252_13245"/>
<protein>
    <submittedName>
        <fullName evidence="3">Xylose isomerase</fullName>
    </submittedName>
</protein>
<dbReference type="Proteomes" id="UP000065151">
    <property type="component" value="Chromosome"/>
</dbReference>
<dbReference type="Pfam" id="PF01261">
    <property type="entry name" value="AP_endonuc_2"/>
    <property type="match status" value="1"/>
</dbReference>
<evidence type="ECO:0000313" key="4">
    <source>
        <dbReference type="Proteomes" id="UP000065151"/>
    </source>
</evidence>
<dbReference type="Gene3D" id="3.20.20.150">
    <property type="entry name" value="Divalent-metal-dependent TIM barrel enzymes"/>
    <property type="match status" value="1"/>
</dbReference>
<dbReference type="InterPro" id="IPR050312">
    <property type="entry name" value="IolE/XylAMocC-like"/>
</dbReference>
<dbReference type="EMBL" id="CP013747">
    <property type="protein sequence ID" value="ALV42005.1"/>
    <property type="molecule type" value="Genomic_DNA"/>
</dbReference>
<dbReference type="PANTHER" id="PTHR12110:SF53">
    <property type="entry name" value="BLR5974 PROTEIN"/>
    <property type="match status" value="1"/>
</dbReference>
<evidence type="ECO:0000259" key="2">
    <source>
        <dbReference type="Pfam" id="PF01261"/>
    </source>
</evidence>
<dbReference type="InterPro" id="IPR036237">
    <property type="entry name" value="Xyl_isomerase-like_sf"/>
</dbReference>
<proteinExistence type="predicted"/>
<accession>A0A0U3QQZ0</accession>
<evidence type="ECO:0000313" key="3">
    <source>
        <dbReference type="EMBL" id="ALV42005.1"/>
    </source>
</evidence>
<dbReference type="InterPro" id="IPR013022">
    <property type="entry name" value="Xyl_isomerase-like_TIM-brl"/>
</dbReference>
<keyword evidence="1" id="KW-0119">Carbohydrate metabolism</keyword>
<dbReference type="PANTHER" id="PTHR12110">
    <property type="entry name" value="HYDROXYPYRUVATE ISOMERASE"/>
    <property type="match status" value="1"/>
</dbReference>
<evidence type="ECO:0000256" key="1">
    <source>
        <dbReference type="ARBA" id="ARBA00023277"/>
    </source>
</evidence>
<dbReference type="RefSeq" id="WP_058931129.1">
    <property type="nucleotide sequence ID" value="NZ_CP013747.1"/>
</dbReference>
<gene>
    <name evidence="3" type="ORF">AU252_13245</name>
</gene>
<dbReference type="SUPFAM" id="SSF51658">
    <property type="entry name" value="Xylose isomerase-like"/>
    <property type="match status" value="1"/>
</dbReference>
<dbReference type="KEGG" id="psul:AU252_13245"/>
<dbReference type="AlphaFoldDB" id="A0A0U3QQZ0"/>
<feature type="domain" description="Xylose isomerase-like TIM barrel" evidence="2">
    <location>
        <begin position="120"/>
        <end position="241"/>
    </location>
</feature>
<organism evidence="3">
    <name type="scientific">Pseudarthrobacter sulfonivorans</name>
    <dbReference type="NCBI Taxonomy" id="121292"/>
    <lineage>
        <taxon>Bacteria</taxon>
        <taxon>Bacillati</taxon>
        <taxon>Actinomycetota</taxon>
        <taxon>Actinomycetes</taxon>
        <taxon>Micrococcales</taxon>
        <taxon>Micrococcaceae</taxon>
        <taxon>Pseudarthrobacter</taxon>
    </lineage>
</organism>